<dbReference type="Proteomes" id="UP000317713">
    <property type="component" value="Chromosome"/>
</dbReference>
<dbReference type="EMBL" id="CP042161">
    <property type="protein sequence ID" value="QDS32506.1"/>
    <property type="molecule type" value="Genomic_DNA"/>
</dbReference>
<proteinExistence type="predicted"/>
<organism evidence="1 2">
    <name type="scientific">Brevibacillus brevis</name>
    <name type="common">Bacillus brevis</name>
    <dbReference type="NCBI Taxonomy" id="1393"/>
    <lineage>
        <taxon>Bacteria</taxon>
        <taxon>Bacillati</taxon>
        <taxon>Bacillota</taxon>
        <taxon>Bacilli</taxon>
        <taxon>Bacillales</taxon>
        <taxon>Paenibacillaceae</taxon>
        <taxon>Brevibacillus</taxon>
    </lineage>
</organism>
<dbReference type="AlphaFoldDB" id="A0A517I110"/>
<gene>
    <name evidence="1" type="ORF">FPS98_00085</name>
</gene>
<evidence type="ECO:0000313" key="1">
    <source>
        <dbReference type="EMBL" id="QDS32506.1"/>
    </source>
</evidence>
<protein>
    <submittedName>
        <fullName evidence="1">Uncharacterized protein</fullName>
    </submittedName>
</protein>
<name>A0A517I110_BREBE</name>
<dbReference type="RefSeq" id="WP_144612385.1">
    <property type="nucleotide sequence ID" value="NZ_CP042161.1"/>
</dbReference>
<reference evidence="1 2" key="1">
    <citation type="submission" date="2019-07" db="EMBL/GenBank/DDBJ databases">
        <title>Characterization of Brevibacillus brevis HK544, as a potential biocontrol agent.</title>
        <authorList>
            <person name="Kim H."/>
        </authorList>
    </citation>
    <scope>NUCLEOTIDE SEQUENCE [LARGE SCALE GENOMIC DNA]</scope>
    <source>
        <strain evidence="1 2">HK544</strain>
    </source>
</reference>
<sequence length="88" mass="9961">MDGLCCPTCGCQKLTHYLGGVYECNLCGRNVDQHDLIPTEQFLEQDMSVEEIKGLIDDKLDMMLLFPEDKAALIDDIKKLRSRLIEVA</sequence>
<evidence type="ECO:0000313" key="2">
    <source>
        <dbReference type="Proteomes" id="UP000317713"/>
    </source>
</evidence>
<accession>A0A517I110</accession>